<evidence type="ECO:0000256" key="4">
    <source>
        <dbReference type="PIRNR" id="PIRNR006181"/>
    </source>
</evidence>
<evidence type="ECO:0000256" key="3">
    <source>
        <dbReference type="ARBA" id="ARBA00023239"/>
    </source>
</evidence>
<dbReference type="GO" id="GO:0006412">
    <property type="term" value="P:translation"/>
    <property type="evidence" value="ECO:0007669"/>
    <property type="project" value="UniProtKB-KW"/>
</dbReference>
<proteinExistence type="inferred from homology"/>
<evidence type="ECO:0000259" key="5">
    <source>
        <dbReference type="Pfam" id="PF04073"/>
    </source>
</evidence>
<dbReference type="GO" id="GO:0002161">
    <property type="term" value="F:aminoacyl-tRNA deacylase activity"/>
    <property type="evidence" value="ECO:0007669"/>
    <property type="project" value="InterPro"/>
</dbReference>
<evidence type="ECO:0000313" key="7">
    <source>
        <dbReference type="Proteomes" id="UP000004926"/>
    </source>
</evidence>
<organism evidence="6 7">
    <name type="scientific">Saccharomonospora marina XMU15</name>
    <dbReference type="NCBI Taxonomy" id="882083"/>
    <lineage>
        <taxon>Bacteria</taxon>
        <taxon>Bacillati</taxon>
        <taxon>Actinomycetota</taxon>
        <taxon>Actinomycetes</taxon>
        <taxon>Pseudonocardiales</taxon>
        <taxon>Pseudonocardiaceae</taxon>
        <taxon>Saccharomonospora</taxon>
    </lineage>
</organism>
<dbReference type="PANTHER" id="PTHR30411">
    <property type="entry name" value="CYTOPLASMIC PROTEIN"/>
    <property type="match status" value="1"/>
</dbReference>
<gene>
    <name evidence="6" type="ORF">SacmaDRAFT_4352</name>
</gene>
<name>H5X8W3_9PSEU</name>
<dbReference type="NCBIfam" id="TIGR00011">
    <property type="entry name" value="YbaK_EbsC"/>
    <property type="match status" value="1"/>
</dbReference>
<dbReference type="AlphaFoldDB" id="H5X8W3"/>
<dbReference type="PANTHER" id="PTHR30411:SF0">
    <property type="entry name" value="CYS-TRNA(PRO)_CYS-TRNA(CYS) DEACYLASE YBAK"/>
    <property type="match status" value="1"/>
</dbReference>
<sequence>MLHSGRGAGGYDLLVAGKGTPATALLSKQRIDHKVHTYEHDPRHESYGTEAAEALGVAPERVFKTLVADVGGQLTVGVVPVTAQLDLKALAAAVGGKKARMADPAAAQRATGYVVGGISPLGQRARLPVVLDASAQRFDTVLCSGGRRGLEIELAPADLVRLTGATVAAIAC</sequence>
<dbReference type="SUPFAM" id="SSF55826">
    <property type="entry name" value="YbaK/ProRS associated domain"/>
    <property type="match status" value="1"/>
</dbReference>
<evidence type="ECO:0000313" key="6">
    <source>
        <dbReference type="EMBL" id="EHR52538.1"/>
    </source>
</evidence>
<dbReference type="eggNOG" id="COG2606">
    <property type="taxonomic scope" value="Bacteria"/>
</dbReference>
<reference evidence="6 7" key="1">
    <citation type="journal article" date="2012" name="Stand. Genomic Sci.">
        <title>Genome sequence of the ocean sediment bacterium Saccharomonospora marina type strain (XMU15(T)).</title>
        <authorList>
            <person name="Klenk H.P."/>
            <person name="Lu M."/>
            <person name="Lucas S."/>
            <person name="Lapidus A."/>
            <person name="Copeland A."/>
            <person name="Pitluck S."/>
            <person name="Goodwin L.A."/>
            <person name="Han C."/>
            <person name="Tapia R."/>
            <person name="Brambilla E.M."/>
            <person name="Potter G."/>
            <person name="Land M."/>
            <person name="Ivanova N."/>
            <person name="Rohde M."/>
            <person name="Goker M."/>
            <person name="Detter J.C."/>
            <person name="Li W.J."/>
            <person name="Kyrpides N.C."/>
            <person name="Woyke T."/>
        </authorList>
    </citation>
    <scope>NUCLEOTIDE SEQUENCE [LARGE SCALE GENOMIC DNA]</scope>
    <source>
        <strain evidence="6 7">XMU15</strain>
    </source>
</reference>
<keyword evidence="7" id="KW-1185">Reference proteome</keyword>
<dbReference type="InterPro" id="IPR007214">
    <property type="entry name" value="YbaK/aa-tRNA-synth-assoc-dom"/>
</dbReference>
<dbReference type="InterPro" id="IPR004369">
    <property type="entry name" value="Prolyl-tRNA_editing_YbaK/EbsC"/>
</dbReference>
<dbReference type="InterPro" id="IPR036754">
    <property type="entry name" value="YbaK/aa-tRNA-synt-asso_dom_sf"/>
</dbReference>
<keyword evidence="2 4" id="KW-0648">Protein biosynthesis</keyword>
<dbReference type="CDD" id="cd00002">
    <property type="entry name" value="YbaK_deacylase"/>
    <property type="match status" value="1"/>
</dbReference>
<evidence type="ECO:0000256" key="2">
    <source>
        <dbReference type="ARBA" id="ARBA00022917"/>
    </source>
</evidence>
<dbReference type="GO" id="GO:0016829">
    <property type="term" value="F:lyase activity"/>
    <property type="evidence" value="ECO:0007669"/>
    <property type="project" value="UniProtKB-KW"/>
</dbReference>
<dbReference type="Proteomes" id="UP000004926">
    <property type="component" value="Chromosome"/>
</dbReference>
<keyword evidence="3 4" id="KW-0456">Lyase</keyword>
<dbReference type="STRING" id="882083.SacmaDRAFT_4352"/>
<dbReference type="PIRSF" id="PIRSF006181">
    <property type="entry name" value="EbsC_YbaK"/>
    <property type="match status" value="1"/>
</dbReference>
<comment type="similarity">
    <text evidence="1 4">Belongs to the prolyl-tRNA editing family. YbaK/EbsC subfamily.</text>
</comment>
<evidence type="ECO:0000256" key="1">
    <source>
        <dbReference type="ARBA" id="ARBA00009798"/>
    </source>
</evidence>
<accession>H5X8W3</accession>
<protein>
    <recommendedName>
        <fullName evidence="4">Cys-tRNA(Pro)/Cys-tRNA(Cys) deacylase</fullName>
        <ecNumber evidence="4">4.2.-.-</ecNumber>
    </recommendedName>
</protein>
<dbReference type="Pfam" id="PF04073">
    <property type="entry name" value="tRNA_edit"/>
    <property type="match status" value="1"/>
</dbReference>
<dbReference type="HOGENOM" id="CLU_094875_1_1_11"/>
<dbReference type="Gene3D" id="3.90.960.10">
    <property type="entry name" value="YbaK/aminoacyl-tRNA synthetase-associated domain"/>
    <property type="match status" value="1"/>
</dbReference>
<dbReference type="EMBL" id="CM001439">
    <property type="protein sequence ID" value="EHR52538.1"/>
    <property type="molecule type" value="Genomic_DNA"/>
</dbReference>
<dbReference type="EC" id="4.2.-.-" evidence="4"/>
<feature type="domain" description="YbaK/aminoacyl-tRNA synthetase-associated" evidence="5">
    <location>
        <begin position="50"/>
        <end position="162"/>
    </location>
</feature>